<dbReference type="Proteomes" id="UP001597112">
    <property type="component" value="Unassembled WGS sequence"/>
</dbReference>
<comment type="caution">
    <text evidence="1">The sequence shown here is derived from an EMBL/GenBank/DDBJ whole genome shotgun (WGS) entry which is preliminary data.</text>
</comment>
<accession>A0ABW3KCE7</accession>
<dbReference type="RefSeq" id="WP_377586135.1">
    <property type="nucleotide sequence ID" value="NZ_JBHTKA010000016.1"/>
</dbReference>
<evidence type="ECO:0000313" key="2">
    <source>
        <dbReference type="Proteomes" id="UP001597112"/>
    </source>
</evidence>
<dbReference type="EMBL" id="JBHTKA010000016">
    <property type="protein sequence ID" value="MFD1003434.1"/>
    <property type="molecule type" value="Genomic_DNA"/>
</dbReference>
<dbReference type="InterPro" id="IPR021866">
    <property type="entry name" value="SpoIIAA-like"/>
</dbReference>
<organism evidence="1 2">
    <name type="scientific">Ohtaekwangia kribbensis</name>
    <dbReference type="NCBI Taxonomy" id="688913"/>
    <lineage>
        <taxon>Bacteria</taxon>
        <taxon>Pseudomonadati</taxon>
        <taxon>Bacteroidota</taxon>
        <taxon>Cytophagia</taxon>
        <taxon>Cytophagales</taxon>
        <taxon>Fulvivirgaceae</taxon>
        <taxon>Ohtaekwangia</taxon>
    </lineage>
</organism>
<dbReference type="Pfam" id="PF11964">
    <property type="entry name" value="SpoIIAA-like"/>
    <property type="match status" value="1"/>
</dbReference>
<gene>
    <name evidence="1" type="ORF">ACFQ21_29185</name>
</gene>
<reference evidence="2" key="1">
    <citation type="journal article" date="2019" name="Int. J. Syst. Evol. Microbiol.">
        <title>The Global Catalogue of Microorganisms (GCM) 10K type strain sequencing project: providing services to taxonomists for standard genome sequencing and annotation.</title>
        <authorList>
            <consortium name="The Broad Institute Genomics Platform"/>
            <consortium name="The Broad Institute Genome Sequencing Center for Infectious Disease"/>
            <person name="Wu L."/>
            <person name="Ma J."/>
        </authorList>
    </citation>
    <scope>NUCLEOTIDE SEQUENCE [LARGE SCALE GENOMIC DNA]</scope>
    <source>
        <strain evidence="2">CCUG 58938</strain>
    </source>
</reference>
<proteinExistence type="predicted"/>
<name>A0ABW3KCE7_9BACT</name>
<evidence type="ECO:0000313" key="1">
    <source>
        <dbReference type="EMBL" id="MFD1003434.1"/>
    </source>
</evidence>
<keyword evidence="2" id="KW-1185">Reference proteome</keyword>
<protein>
    <submittedName>
        <fullName evidence="1">STAS/SEC14 domain-containing protein</fullName>
    </submittedName>
</protein>
<sequence>MNEQSTVIRLQTWEYGTLDYDPSVPCIIATHIGYATDDEFKEILNLGLAYAIVKRKTHGKIAWLADTLLMDGNTMAEWSANDWAPRVQAGGIYHIAFVSPKDIFADLQIQDFVKLGTQKIKTASFENIESAKEWLQHAMAI</sequence>